<feature type="coiled-coil region" evidence="3">
    <location>
        <begin position="243"/>
        <end position="369"/>
    </location>
</feature>
<dbReference type="RefSeq" id="XP_032832480.1">
    <property type="nucleotide sequence ID" value="XM_032976589.1"/>
</dbReference>
<feature type="compositionally biased region" description="Low complexity" evidence="4">
    <location>
        <begin position="678"/>
        <end position="688"/>
    </location>
</feature>
<dbReference type="Proteomes" id="UP001318040">
    <property type="component" value="Chromosome 60"/>
</dbReference>
<evidence type="ECO:0000313" key="7">
    <source>
        <dbReference type="RefSeq" id="XP_032832480.1"/>
    </source>
</evidence>
<keyword evidence="6" id="KW-1185">Reference proteome</keyword>
<feature type="compositionally biased region" description="Acidic residues" evidence="4">
    <location>
        <begin position="691"/>
        <end position="711"/>
    </location>
</feature>
<reference evidence="7" key="1">
    <citation type="submission" date="2025-08" db="UniProtKB">
        <authorList>
            <consortium name="RefSeq"/>
        </authorList>
    </citation>
    <scope>IDENTIFICATION</scope>
    <source>
        <tissue evidence="7">Sperm</tissue>
    </source>
</reference>
<evidence type="ECO:0000256" key="1">
    <source>
        <dbReference type="ARBA" id="ARBA00010229"/>
    </source>
</evidence>
<evidence type="ECO:0000256" key="4">
    <source>
        <dbReference type="SAM" id="MobiDB-lite"/>
    </source>
</evidence>
<feature type="compositionally biased region" description="Low complexity" evidence="4">
    <location>
        <begin position="150"/>
        <end position="159"/>
    </location>
</feature>
<feature type="compositionally biased region" description="Low complexity" evidence="4">
    <location>
        <begin position="726"/>
        <end position="735"/>
    </location>
</feature>
<evidence type="ECO:0000256" key="2">
    <source>
        <dbReference type="ARBA" id="ARBA00023054"/>
    </source>
</evidence>
<feature type="region of interest" description="Disordered" evidence="4">
    <location>
        <begin position="372"/>
        <end position="766"/>
    </location>
</feature>
<feature type="compositionally biased region" description="Low complexity" evidence="4">
    <location>
        <begin position="7"/>
        <end position="26"/>
    </location>
</feature>
<name>A0AAJ7U9Y8_PETMA</name>
<feature type="domain" description="Lebercilin" evidence="5">
    <location>
        <begin position="171"/>
        <end position="363"/>
    </location>
</feature>
<keyword evidence="2 3" id="KW-0175">Coiled coil</keyword>
<dbReference type="InterPro" id="IPR026188">
    <property type="entry name" value="Lebercilin-like"/>
</dbReference>
<proteinExistence type="inferred from homology"/>
<dbReference type="InterPro" id="IPR028933">
    <property type="entry name" value="Lebercilin_dom"/>
</dbReference>
<evidence type="ECO:0000259" key="5">
    <source>
        <dbReference type="Pfam" id="PF15619"/>
    </source>
</evidence>
<accession>A0AAJ7U9Y8</accession>
<feature type="region of interest" description="Disordered" evidence="4">
    <location>
        <begin position="1"/>
        <end position="174"/>
    </location>
</feature>
<dbReference type="PANTHER" id="PTHR16650">
    <property type="entry name" value="C21ORF13-RELATED"/>
    <property type="match status" value="1"/>
</dbReference>
<dbReference type="GO" id="GO:0042073">
    <property type="term" value="P:intraciliary transport"/>
    <property type="evidence" value="ECO:0007669"/>
    <property type="project" value="TreeGrafter"/>
</dbReference>
<dbReference type="Pfam" id="PF15619">
    <property type="entry name" value="Lebercilin"/>
    <property type="match status" value="1"/>
</dbReference>
<feature type="compositionally biased region" description="Basic and acidic residues" evidence="4">
    <location>
        <begin position="437"/>
        <end position="474"/>
    </location>
</feature>
<dbReference type="KEGG" id="pmrn:116955481"/>
<evidence type="ECO:0000256" key="3">
    <source>
        <dbReference type="SAM" id="Coils"/>
    </source>
</evidence>
<feature type="compositionally biased region" description="Basic and acidic residues" evidence="4">
    <location>
        <begin position="487"/>
        <end position="512"/>
    </location>
</feature>
<dbReference type="PANTHER" id="PTHR16650:SF6">
    <property type="entry name" value="GH21622P"/>
    <property type="match status" value="1"/>
</dbReference>
<feature type="coiled-coil region" evidence="3">
    <location>
        <begin position="183"/>
        <end position="217"/>
    </location>
</feature>
<feature type="compositionally biased region" description="Low complexity" evidence="4">
    <location>
        <begin position="513"/>
        <end position="527"/>
    </location>
</feature>
<sequence>MASPGLASSTSARGRGGASRTPSPASRRSRTREASRRGGRGTRGGHGGNDDDDDAASSYRTDKYDEGDDDWSSEVSRRRSPSQSPTLTPSPSPLPRRKATRPAPAAKRGPVVGKYGSPGRKPVGPRAGNGTKAVGVVGGVGVGGVGGRGSRSNKSSRTSLYTGRGGPPDLVSRRVHSARVHAAVTLRNEVSELEARLDEATRENRALKQLQHRQEKALARFESQEGDLPQLLARHAAETRALREGLRRAREAERDAARRLRAAQDELATTREGLQRLQRLSEQRGLGEREELARSLARAETRLDESERRVKDLEKNLDLTTNSYQRQLAAERRKTQEAQAQVTALQEEIERLTQKLKDKERELDVKNIYASRLLKASPRKDTEAMPRGTRPPKKAGKPATVAVQTDDYFDTINFPPPPSPPQLSPPPHPKQQNPAAKDSDVGAARWDRERDDRTRREKEERDLENKARKLREEREREEEEAAAGAAERARLGEERRRKDALLAKMREIDERMSAPAAAASARRSPSPTLDDIARKTARPLPPLLRDDDDAAATTTDDTDAGDASNSNSQGSRGGYKFSEPVRNLHNGVPARAEGTAASRAGANGEPRAPPPGADELAFGSYAPSFGRQSGRETLPLEQRRENSPKKGRPTPPGSRDKTGLIEQLFGTGEVAAADGEMKAAPAPAGKKAFPWDDDDDDDEEEEEAAEEEAAGDDARRKAGDRGGGAATSTAAAFRTRNGRHATTVTSTRPAVRAVDSPDDDVEELAL</sequence>
<feature type="compositionally biased region" description="Acidic residues" evidence="4">
    <location>
        <begin position="756"/>
        <end position="766"/>
    </location>
</feature>
<organism evidence="6 7">
    <name type="scientific">Petromyzon marinus</name>
    <name type="common">Sea lamprey</name>
    <dbReference type="NCBI Taxonomy" id="7757"/>
    <lineage>
        <taxon>Eukaryota</taxon>
        <taxon>Metazoa</taxon>
        <taxon>Chordata</taxon>
        <taxon>Craniata</taxon>
        <taxon>Vertebrata</taxon>
        <taxon>Cyclostomata</taxon>
        <taxon>Hyperoartia</taxon>
        <taxon>Petromyzontiformes</taxon>
        <taxon>Petromyzontidae</taxon>
        <taxon>Petromyzon</taxon>
    </lineage>
</organism>
<protein>
    <submittedName>
        <fullName evidence="7">LOW QUALITY PROTEIN: lebercilin-like</fullName>
    </submittedName>
</protein>
<feature type="compositionally biased region" description="Gly residues" evidence="4">
    <location>
        <begin position="136"/>
        <end position="149"/>
    </location>
</feature>
<dbReference type="AlphaFoldDB" id="A0AAJ7U9Y8"/>
<evidence type="ECO:0000313" key="6">
    <source>
        <dbReference type="Proteomes" id="UP001318040"/>
    </source>
</evidence>
<dbReference type="GO" id="GO:0005930">
    <property type="term" value="C:axoneme"/>
    <property type="evidence" value="ECO:0007669"/>
    <property type="project" value="TreeGrafter"/>
</dbReference>
<feature type="compositionally biased region" description="Pro residues" evidence="4">
    <location>
        <begin position="414"/>
        <end position="429"/>
    </location>
</feature>
<comment type="similarity">
    <text evidence="1">Belongs to the LCA5 family.</text>
</comment>
<gene>
    <name evidence="7" type="primary">LOC116955481</name>
</gene>
<feature type="compositionally biased region" description="Acidic residues" evidence="4">
    <location>
        <begin position="546"/>
        <end position="560"/>
    </location>
</feature>